<dbReference type="InterPro" id="IPR002104">
    <property type="entry name" value="Integrase_catalytic"/>
</dbReference>
<dbReference type="SUPFAM" id="SSF56349">
    <property type="entry name" value="DNA breaking-rejoining enzymes"/>
    <property type="match status" value="1"/>
</dbReference>
<proteinExistence type="predicted"/>
<dbReference type="GO" id="GO:0003677">
    <property type="term" value="F:DNA binding"/>
    <property type="evidence" value="ECO:0007669"/>
    <property type="project" value="InterPro"/>
</dbReference>
<gene>
    <name evidence="3" type="ORF">LKACC16343_00389</name>
</gene>
<protein>
    <recommendedName>
        <fullName evidence="2">Tyr recombinase domain-containing protein</fullName>
    </recommendedName>
</protein>
<name>A0A202FFP7_9LACO</name>
<organism evidence="3 4">
    <name type="scientific">Companilactobacillus bobalius</name>
    <dbReference type="NCBI Taxonomy" id="2801451"/>
    <lineage>
        <taxon>Bacteria</taxon>
        <taxon>Bacillati</taxon>
        <taxon>Bacillota</taxon>
        <taxon>Bacilli</taxon>
        <taxon>Lactobacillales</taxon>
        <taxon>Lactobacillaceae</taxon>
        <taxon>Companilactobacillus</taxon>
    </lineage>
</organism>
<dbReference type="InterPro" id="IPR013762">
    <property type="entry name" value="Integrase-like_cat_sf"/>
</dbReference>
<accession>A0A202FFP7</accession>
<reference evidence="3 4" key="1">
    <citation type="submission" date="2017-03" db="EMBL/GenBank/DDBJ databases">
        <title>Genome sequence of Lactobacillus bobalius KACC 16343.</title>
        <authorList>
            <person name="Chun J."/>
        </authorList>
    </citation>
    <scope>NUCLEOTIDE SEQUENCE [LARGE SCALE GENOMIC DNA]</scope>
    <source>
        <strain evidence="3 4">KACC 16343</strain>
    </source>
</reference>
<evidence type="ECO:0000313" key="3">
    <source>
        <dbReference type="EMBL" id="OVE99277.1"/>
    </source>
</evidence>
<sequence>MKHASMSAIGKYEIALSLVTGMRYGEIIGLTWKDINFDKHTIDINNTHGYKYRTGFKPTKIHSSIRKLDIDPITVKMLKNLKYE</sequence>
<dbReference type="EMBL" id="MYFM01000001">
    <property type="protein sequence ID" value="OVE99277.1"/>
    <property type="molecule type" value="Genomic_DNA"/>
</dbReference>
<dbReference type="Gene3D" id="1.10.443.10">
    <property type="entry name" value="Intergrase catalytic core"/>
    <property type="match status" value="1"/>
</dbReference>
<evidence type="ECO:0000259" key="2">
    <source>
        <dbReference type="Pfam" id="PF00589"/>
    </source>
</evidence>
<keyword evidence="1" id="KW-0233">DNA recombination</keyword>
<feature type="domain" description="Tyr recombinase" evidence="2">
    <location>
        <begin position="14"/>
        <end position="54"/>
    </location>
</feature>
<dbReference type="AlphaFoldDB" id="A0A202FFP7"/>
<dbReference type="InterPro" id="IPR011010">
    <property type="entry name" value="DNA_brk_join_enz"/>
</dbReference>
<evidence type="ECO:0000313" key="4">
    <source>
        <dbReference type="Proteomes" id="UP000196232"/>
    </source>
</evidence>
<comment type="caution">
    <text evidence="3">The sequence shown here is derived from an EMBL/GenBank/DDBJ whole genome shotgun (WGS) entry which is preliminary data.</text>
</comment>
<dbReference type="GO" id="GO:0015074">
    <property type="term" value="P:DNA integration"/>
    <property type="evidence" value="ECO:0007669"/>
    <property type="project" value="InterPro"/>
</dbReference>
<dbReference type="Pfam" id="PF00589">
    <property type="entry name" value="Phage_integrase"/>
    <property type="match status" value="1"/>
</dbReference>
<evidence type="ECO:0000256" key="1">
    <source>
        <dbReference type="ARBA" id="ARBA00023172"/>
    </source>
</evidence>
<dbReference type="Proteomes" id="UP000196232">
    <property type="component" value="Unassembled WGS sequence"/>
</dbReference>
<dbReference type="GO" id="GO:0006310">
    <property type="term" value="P:DNA recombination"/>
    <property type="evidence" value="ECO:0007669"/>
    <property type="project" value="UniProtKB-KW"/>
</dbReference>